<proteinExistence type="predicted"/>
<dbReference type="InterPro" id="IPR029063">
    <property type="entry name" value="SAM-dependent_MTases_sf"/>
</dbReference>
<evidence type="ECO:0000313" key="9">
    <source>
        <dbReference type="Proteomes" id="UP000256514"/>
    </source>
</evidence>
<dbReference type="EMBL" id="NXLT01000001">
    <property type="protein sequence ID" value="RDU68585.1"/>
    <property type="molecule type" value="Genomic_DNA"/>
</dbReference>
<accession>A0A3D8IUI9</accession>
<dbReference type="GO" id="GO:0102559">
    <property type="term" value="F:peptide chain release factor N(5)-glutamine methyltransferase activity"/>
    <property type="evidence" value="ECO:0007669"/>
    <property type="project" value="UniProtKB-EC"/>
</dbReference>
<dbReference type="GO" id="GO:0003676">
    <property type="term" value="F:nucleic acid binding"/>
    <property type="evidence" value="ECO:0007669"/>
    <property type="project" value="InterPro"/>
</dbReference>
<dbReference type="GO" id="GO:0032259">
    <property type="term" value="P:methylation"/>
    <property type="evidence" value="ECO:0007669"/>
    <property type="project" value="UniProtKB-KW"/>
</dbReference>
<comment type="catalytic activity">
    <reaction evidence="5">
        <text>L-glutaminyl-[peptide chain release factor] + S-adenosyl-L-methionine = N(5)-methyl-L-glutaminyl-[peptide chain release factor] + S-adenosyl-L-homocysteine + H(+)</text>
        <dbReference type="Rhea" id="RHEA:42896"/>
        <dbReference type="Rhea" id="RHEA-COMP:10271"/>
        <dbReference type="Rhea" id="RHEA-COMP:10272"/>
        <dbReference type="ChEBI" id="CHEBI:15378"/>
        <dbReference type="ChEBI" id="CHEBI:30011"/>
        <dbReference type="ChEBI" id="CHEBI:57856"/>
        <dbReference type="ChEBI" id="CHEBI:59789"/>
        <dbReference type="ChEBI" id="CHEBI:61891"/>
        <dbReference type="EC" id="2.1.1.297"/>
    </reaction>
</comment>
<gene>
    <name evidence="8" type="primary">prmC</name>
    <name evidence="8" type="ORF">CQA54_01930</name>
</gene>
<dbReference type="Gene3D" id="3.40.50.150">
    <property type="entry name" value="Vaccinia Virus protein VP39"/>
    <property type="match status" value="1"/>
</dbReference>
<keyword evidence="9" id="KW-1185">Reference proteome</keyword>
<evidence type="ECO:0000256" key="5">
    <source>
        <dbReference type="ARBA" id="ARBA00048391"/>
    </source>
</evidence>
<evidence type="ECO:0000259" key="6">
    <source>
        <dbReference type="Pfam" id="PF05175"/>
    </source>
</evidence>
<keyword evidence="4" id="KW-0949">S-adenosyl-L-methionine</keyword>
<keyword evidence="2 8" id="KW-0489">Methyltransferase</keyword>
<dbReference type="NCBIfam" id="TIGR03534">
    <property type="entry name" value="RF_mod_PrmC"/>
    <property type="match status" value="1"/>
</dbReference>
<comment type="caution">
    <text evidence="8">The sequence shown here is derived from an EMBL/GenBank/DDBJ whole genome shotgun (WGS) entry which is preliminary data.</text>
</comment>
<dbReference type="OrthoDB" id="9800643at2"/>
<dbReference type="CDD" id="cd02440">
    <property type="entry name" value="AdoMet_MTases"/>
    <property type="match status" value="1"/>
</dbReference>
<organism evidence="8 9">
    <name type="scientific">Helicobacter equorum</name>
    <dbReference type="NCBI Taxonomy" id="361872"/>
    <lineage>
        <taxon>Bacteria</taxon>
        <taxon>Pseudomonadati</taxon>
        <taxon>Campylobacterota</taxon>
        <taxon>Epsilonproteobacteria</taxon>
        <taxon>Campylobacterales</taxon>
        <taxon>Helicobacteraceae</taxon>
        <taxon>Helicobacter</taxon>
    </lineage>
</organism>
<dbReference type="InterPro" id="IPR040758">
    <property type="entry name" value="PrmC_N"/>
</dbReference>
<dbReference type="Pfam" id="PF05175">
    <property type="entry name" value="MTS"/>
    <property type="match status" value="1"/>
</dbReference>
<dbReference type="PANTHER" id="PTHR18895">
    <property type="entry name" value="HEMK METHYLTRANSFERASE"/>
    <property type="match status" value="1"/>
</dbReference>
<dbReference type="InterPro" id="IPR050320">
    <property type="entry name" value="N5-glutamine_MTase"/>
</dbReference>
<evidence type="ECO:0000256" key="1">
    <source>
        <dbReference type="ARBA" id="ARBA00012771"/>
    </source>
</evidence>
<dbReference type="Pfam" id="PF17827">
    <property type="entry name" value="PrmC_N"/>
    <property type="match status" value="1"/>
</dbReference>
<reference evidence="8 9" key="1">
    <citation type="submission" date="2018-04" db="EMBL/GenBank/DDBJ databases">
        <title>Novel Campyloabacter and Helicobacter Species and Strains.</title>
        <authorList>
            <person name="Mannion A.J."/>
            <person name="Shen Z."/>
            <person name="Fox J.G."/>
        </authorList>
    </citation>
    <scope>NUCLEOTIDE SEQUENCE [LARGE SCALE GENOMIC DNA]</scope>
    <source>
        <strain evidence="8 9">MIT 12-6600</strain>
    </source>
</reference>
<dbReference type="PANTHER" id="PTHR18895:SF74">
    <property type="entry name" value="MTRF1L RELEASE FACTOR GLUTAMINE METHYLTRANSFERASE"/>
    <property type="match status" value="1"/>
</dbReference>
<dbReference type="AlphaFoldDB" id="A0A3D8IUI9"/>
<dbReference type="NCBIfam" id="TIGR00536">
    <property type="entry name" value="hemK_fam"/>
    <property type="match status" value="1"/>
</dbReference>
<sequence>MTFSIHTALESAYEILHSSPLAADDPHLRIGLESQTLLAHFLQKDRVFLHTYPQTLLTPTQTRHFFESIQRRALGYPIEYLTHKVSFYGREFRIDSHTLIPRPETEILVEKIQEILHIHHYTSIAEIGVGCGVIAITLALQNPQIHIYATDINPYAIALARENAIKFGVEKQITFFHTSLLQGLEHICLDMIVANPPYIANSYTLPLSVRYEPKEALFGGEVGSEILESIITLGRDLHICFVCCEMGYDQKVKIQDFVREIPHKSLEFYKDLSGFDRGFILQFL</sequence>
<keyword evidence="3 8" id="KW-0808">Transferase</keyword>
<dbReference type="InterPro" id="IPR019874">
    <property type="entry name" value="RF_methyltr_PrmC"/>
</dbReference>
<feature type="domain" description="Release factor glutamine methyltransferase N-terminal" evidence="7">
    <location>
        <begin position="32"/>
        <end position="82"/>
    </location>
</feature>
<dbReference type="RefSeq" id="WP_115570526.1">
    <property type="nucleotide sequence ID" value="NZ_NXLT01000001.1"/>
</dbReference>
<dbReference type="SUPFAM" id="SSF53335">
    <property type="entry name" value="S-adenosyl-L-methionine-dependent methyltransferases"/>
    <property type="match status" value="1"/>
</dbReference>
<dbReference type="InterPro" id="IPR007848">
    <property type="entry name" value="Small_mtfrase_dom"/>
</dbReference>
<evidence type="ECO:0000256" key="3">
    <source>
        <dbReference type="ARBA" id="ARBA00022679"/>
    </source>
</evidence>
<feature type="domain" description="Methyltransferase small" evidence="6">
    <location>
        <begin position="105"/>
        <end position="201"/>
    </location>
</feature>
<dbReference type="InterPro" id="IPR002052">
    <property type="entry name" value="DNA_methylase_N6_adenine_CS"/>
</dbReference>
<evidence type="ECO:0000256" key="4">
    <source>
        <dbReference type="ARBA" id="ARBA00022691"/>
    </source>
</evidence>
<evidence type="ECO:0000259" key="7">
    <source>
        <dbReference type="Pfam" id="PF17827"/>
    </source>
</evidence>
<evidence type="ECO:0000313" key="8">
    <source>
        <dbReference type="EMBL" id="RDU68585.1"/>
    </source>
</evidence>
<dbReference type="EC" id="2.1.1.297" evidence="1"/>
<dbReference type="InterPro" id="IPR004556">
    <property type="entry name" value="HemK-like"/>
</dbReference>
<protein>
    <recommendedName>
        <fullName evidence="1">peptide chain release factor N(5)-glutamine methyltransferase</fullName>
        <ecNumber evidence="1">2.1.1.297</ecNumber>
    </recommendedName>
</protein>
<evidence type="ECO:0000256" key="2">
    <source>
        <dbReference type="ARBA" id="ARBA00022603"/>
    </source>
</evidence>
<dbReference type="PROSITE" id="PS00092">
    <property type="entry name" value="N6_MTASE"/>
    <property type="match status" value="1"/>
</dbReference>
<name>A0A3D8IUI9_9HELI</name>
<dbReference type="Gene3D" id="1.10.8.10">
    <property type="entry name" value="DNA helicase RuvA subunit, C-terminal domain"/>
    <property type="match status" value="1"/>
</dbReference>
<dbReference type="Proteomes" id="UP000256514">
    <property type="component" value="Unassembled WGS sequence"/>
</dbReference>